<dbReference type="EMBL" id="PDXB01000018">
    <property type="protein sequence ID" value="RYN25890.1"/>
    <property type="molecule type" value="Genomic_DNA"/>
</dbReference>
<feature type="region of interest" description="Disordered" evidence="1">
    <location>
        <begin position="268"/>
        <end position="290"/>
    </location>
</feature>
<evidence type="ECO:0008006" key="4">
    <source>
        <dbReference type="Google" id="ProtNLM"/>
    </source>
</evidence>
<reference evidence="2" key="2">
    <citation type="journal article" date="2019" name="bioRxiv">
        <title>Genomics, evolutionary history and diagnostics of the Alternaria alternata species group including apple and Asian pear pathotypes.</title>
        <authorList>
            <person name="Armitage A.D."/>
            <person name="Cockerton H.M."/>
            <person name="Sreenivasaprasad S."/>
            <person name="Woodhall J.W."/>
            <person name="Lane C.R."/>
            <person name="Harrison R.J."/>
            <person name="Clarkson J.P."/>
        </authorList>
    </citation>
    <scope>NUCLEOTIDE SEQUENCE</scope>
    <source>
        <strain evidence="2">FERA 1164</strain>
    </source>
</reference>
<evidence type="ECO:0000256" key="1">
    <source>
        <dbReference type="SAM" id="MobiDB-lite"/>
    </source>
</evidence>
<dbReference type="Proteomes" id="UP000292340">
    <property type="component" value="Unassembled WGS sequence"/>
</dbReference>
<dbReference type="AlphaFoldDB" id="A0AB37WCM3"/>
<sequence length="314" mass="34014">MSTVITTAVRPNDAWLRIIIASLLNFVSFINATKALEPIFAPFRDSQGALGSTSSRTWSAREWRVIKIQVFGMGVALALAISQLASSETEPYFLVLECFACLATKLVANGLSLRRPRGKWQFLSTKTTDVLTEFPPFEHLPGPYKAPVSLFKWTSSTLPVAESAIHAIKRDVPSNTGSDWGSSLTSAVIGAGVTLACHVHRTLLDHYQRTTNAAVNEQQRAESEKLTAALVQLAVLAEKFLGSGTLAVEAHRLIAALNQQLTTNTQQLSTTSTLHHRKTNDQSCVASGNTGSALESRADCIEMNKPPAQPSRTV</sequence>
<gene>
    <name evidence="2" type="ORF">AA0115_g7502</name>
</gene>
<proteinExistence type="predicted"/>
<comment type="caution">
    <text evidence="2">The sequence shown here is derived from an EMBL/GenBank/DDBJ whole genome shotgun (WGS) entry which is preliminary data.</text>
</comment>
<name>A0AB37WCM3_9PLEO</name>
<protein>
    <recommendedName>
        <fullName evidence="4">SMODS and SLOG-associating 2TM effector domain-containing protein</fullName>
    </recommendedName>
</protein>
<evidence type="ECO:0000313" key="3">
    <source>
        <dbReference type="Proteomes" id="UP000292340"/>
    </source>
</evidence>
<evidence type="ECO:0000313" key="2">
    <source>
        <dbReference type="EMBL" id="RYN25890.1"/>
    </source>
</evidence>
<accession>A0AB37WCM3</accession>
<feature type="compositionally biased region" description="Polar residues" evidence="1">
    <location>
        <begin position="281"/>
        <end position="290"/>
    </location>
</feature>
<reference evidence="2" key="1">
    <citation type="submission" date="2017-10" db="EMBL/GenBank/DDBJ databases">
        <authorList>
            <person name="Armitage A.D."/>
            <person name="Barbara D.J."/>
            <person name="Woodhall J.W."/>
            <person name="Sreenivasaprasad S."/>
            <person name="Lane C.R."/>
            <person name="Clarkson J.P."/>
            <person name="Harrison R.J."/>
        </authorList>
    </citation>
    <scope>NUCLEOTIDE SEQUENCE</scope>
    <source>
        <strain evidence="2">FERA 1164</strain>
    </source>
</reference>
<organism evidence="2 3">
    <name type="scientific">Alternaria tenuissima</name>
    <dbReference type="NCBI Taxonomy" id="119927"/>
    <lineage>
        <taxon>Eukaryota</taxon>
        <taxon>Fungi</taxon>
        <taxon>Dikarya</taxon>
        <taxon>Ascomycota</taxon>
        <taxon>Pezizomycotina</taxon>
        <taxon>Dothideomycetes</taxon>
        <taxon>Pleosporomycetidae</taxon>
        <taxon>Pleosporales</taxon>
        <taxon>Pleosporineae</taxon>
        <taxon>Pleosporaceae</taxon>
        <taxon>Alternaria</taxon>
        <taxon>Alternaria sect. Alternaria</taxon>
        <taxon>Alternaria alternata complex</taxon>
    </lineage>
</organism>